<protein>
    <submittedName>
        <fullName evidence="3">Uncharacterized protein</fullName>
    </submittedName>
</protein>
<keyword evidence="2" id="KW-0812">Transmembrane</keyword>
<evidence type="ECO:0000313" key="3">
    <source>
        <dbReference type="EMBL" id="KFM61984.1"/>
    </source>
</evidence>
<proteinExistence type="predicted"/>
<dbReference type="OrthoDB" id="6436590at2759"/>
<dbReference type="Proteomes" id="UP000054359">
    <property type="component" value="Unassembled WGS sequence"/>
</dbReference>
<dbReference type="AlphaFoldDB" id="A0A087TA45"/>
<keyword evidence="2" id="KW-1133">Transmembrane helix</keyword>
<evidence type="ECO:0000256" key="2">
    <source>
        <dbReference type="SAM" id="Phobius"/>
    </source>
</evidence>
<name>A0A087TA45_STEMI</name>
<gene>
    <name evidence="3" type="ORF">X975_01430</name>
</gene>
<keyword evidence="2" id="KW-0472">Membrane</keyword>
<feature type="non-terminal residue" evidence="3">
    <location>
        <position position="240"/>
    </location>
</feature>
<feature type="transmembrane region" description="Helical" evidence="2">
    <location>
        <begin position="6"/>
        <end position="26"/>
    </location>
</feature>
<organism evidence="3 4">
    <name type="scientific">Stegodyphus mimosarum</name>
    <name type="common">African social velvet spider</name>
    <dbReference type="NCBI Taxonomy" id="407821"/>
    <lineage>
        <taxon>Eukaryota</taxon>
        <taxon>Metazoa</taxon>
        <taxon>Ecdysozoa</taxon>
        <taxon>Arthropoda</taxon>
        <taxon>Chelicerata</taxon>
        <taxon>Arachnida</taxon>
        <taxon>Araneae</taxon>
        <taxon>Araneomorphae</taxon>
        <taxon>Entelegynae</taxon>
        <taxon>Eresoidea</taxon>
        <taxon>Eresidae</taxon>
        <taxon>Stegodyphus</taxon>
    </lineage>
</organism>
<reference evidence="3 4" key="1">
    <citation type="submission" date="2013-11" db="EMBL/GenBank/DDBJ databases">
        <title>Genome sequencing of Stegodyphus mimosarum.</title>
        <authorList>
            <person name="Bechsgaard J."/>
        </authorList>
    </citation>
    <scope>NUCLEOTIDE SEQUENCE [LARGE SCALE GENOMIC DNA]</scope>
</reference>
<dbReference type="EMBL" id="KK114248">
    <property type="protein sequence ID" value="KFM61984.1"/>
    <property type="molecule type" value="Genomic_DNA"/>
</dbReference>
<feature type="compositionally biased region" description="Polar residues" evidence="1">
    <location>
        <begin position="198"/>
        <end position="217"/>
    </location>
</feature>
<keyword evidence="4" id="KW-1185">Reference proteome</keyword>
<sequence length="240" mass="27520">MTMRSAPFTYWMFFLAYIMTFTSARYKQPHTPLHQRMDPSLLKETFHVESYDQVPPYEVVHLRSVSKRSADAGSNGEIKHVHLQAFGRDMQLNLHRNDEFDDRLKSMKMYLAESTNNGIQYKEMPAEDDDPGTTYHDLEQMAAVTIRQGADGKMQMEGTIGNDLVVKPVPTAILIPEDGFVDDEMFLDENESYERTRNSSQQRNVANASRSWRPTSATRAGAHVIYKGQMISNDSHSDFR</sequence>
<accession>A0A087TA45</accession>
<evidence type="ECO:0000313" key="4">
    <source>
        <dbReference type="Proteomes" id="UP000054359"/>
    </source>
</evidence>
<evidence type="ECO:0000256" key="1">
    <source>
        <dbReference type="SAM" id="MobiDB-lite"/>
    </source>
</evidence>
<feature type="region of interest" description="Disordered" evidence="1">
    <location>
        <begin position="191"/>
        <end position="217"/>
    </location>
</feature>
<dbReference type="STRING" id="407821.A0A087TA45"/>